<reference evidence="5" key="1">
    <citation type="submission" date="2021-12" db="EMBL/GenBank/DDBJ databases">
        <title>Convergent genome expansion in fungi linked to evolution of root-endophyte symbiosis.</title>
        <authorList>
            <consortium name="DOE Joint Genome Institute"/>
            <person name="Ke Y.-H."/>
            <person name="Bonito G."/>
            <person name="Liao H.-L."/>
            <person name="Looney B."/>
            <person name="Rojas-Flechas A."/>
            <person name="Nash J."/>
            <person name="Hameed K."/>
            <person name="Schadt C."/>
            <person name="Martin F."/>
            <person name="Crous P.W."/>
            <person name="Miettinen O."/>
            <person name="Magnuson J.K."/>
            <person name="Labbe J."/>
            <person name="Jacobson D."/>
            <person name="Doktycz M.J."/>
            <person name="Veneault-Fourrey C."/>
            <person name="Kuo A."/>
            <person name="Mondo S."/>
            <person name="Calhoun S."/>
            <person name="Riley R."/>
            <person name="Ohm R."/>
            <person name="LaButti K."/>
            <person name="Andreopoulos B."/>
            <person name="Pangilinan J."/>
            <person name="Nolan M."/>
            <person name="Tritt A."/>
            <person name="Clum A."/>
            <person name="Lipzen A."/>
            <person name="Daum C."/>
            <person name="Barry K."/>
            <person name="Grigoriev I.V."/>
            <person name="Vilgalys R."/>
        </authorList>
    </citation>
    <scope>NUCLEOTIDE SEQUENCE</scope>
    <source>
        <strain evidence="5">PMI_201</strain>
    </source>
</reference>
<accession>A0AAD4KXW6</accession>
<feature type="compositionally biased region" description="Acidic residues" evidence="3">
    <location>
        <begin position="10"/>
        <end position="24"/>
    </location>
</feature>
<comment type="caution">
    <text evidence="5">The sequence shown here is derived from an EMBL/GenBank/DDBJ whole genome shotgun (WGS) entry which is preliminary data.</text>
</comment>
<dbReference type="PANTHER" id="PTHR33365">
    <property type="entry name" value="YALI0B05434P"/>
    <property type="match status" value="1"/>
</dbReference>
<dbReference type="GeneID" id="70248142"/>
<keyword evidence="6" id="KW-1185">Reference proteome</keyword>
<dbReference type="GO" id="GO:0043386">
    <property type="term" value="P:mycotoxin biosynthetic process"/>
    <property type="evidence" value="ECO:0007669"/>
    <property type="project" value="InterPro"/>
</dbReference>
<sequence>MSLSKHQEFDIIDPEGTDPVDSDATEPFLHSDSNRESRHSSVFRSPAWVISTLVLLLVLLIQSLYVFAQPRRLKNSYEHGFDTELDFMKPAIKLHQKRFGSPIRDLPNGTLYTVFDPSEPRYIGSPSAEIDDAWNTLLQGRYILFSDDDVSWLDSDDGLPKLHSLPARGTAIPKTGYYGGPDMLHSLHCVNAIRQHLDFEYYKDHMWLPEEYQRMHIDHCLEQLRQSTLCHGDMTPVTLKAIWTDQPRWAALGQTERMHTCRDGMALREWTWKRGDKTGRITLGG</sequence>
<evidence type="ECO:0000313" key="5">
    <source>
        <dbReference type="EMBL" id="KAH8703586.1"/>
    </source>
</evidence>
<evidence type="ECO:0000256" key="4">
    <source>
        <dbReference type="SAM" id="Phobius"/>
    </source>
</evidence>
<keyword evidence="4" id="KW-0812">Transmembrane</keyword>
<dbReference type="EMBL" id="JAJTJA010000002">
    <property type="protein sequence ID" value="KAH8703586.1"/>
    <property type="molecule type" value="Genomic_DNA"/>
</dbReference>
<gene>
    <name evidence="5" type="ORF">BGW36DRAFT_393878</name>
</gene>
<dbReference type="RefSeq" id="XP_046076604.1">
    <property type="nucleotide sequence ID" value="XM_046217855.1"/>
</dbReference>
<proteinExistence type="inferred from homology"/>
<evidence type="ECO:0000256" key="3">
    <source>
        <dbReference type="SAM" id="MobiDB-lite"/>
    </source>
</evidence>
<name>A0AAD4KXW6_9EURO</name>
<protein>
    <submittedName>
        <fullName evidence="5">Uncharacterized protein</fullName>
    </submittedName>
</protein>
<evidence type="ECO:0000256" key="1">
    <source>
        <dbReference type="ARBA" id="ARBA00004685"/>
    </source>
</evidence>
<keyword evidence="4" id="KW-0472">Membrane</keyword>
<comment type="similarity">
    <text evidence="2">Belongs to the ustYa family.</text>
</comment>
<evidence type="ECO:0000313" key="6">
    <source>
        <dbReference type="Proteomes" id="UP001201262"/>
    </source>
</evidence>
<dbReference type="PANTHER" id="PTHR33365:SF4">
    <property type="entry name" value="CYCLOCHLOROTINE BIOSYNTHESIS PROTEIN O"/>
    <property type="match status" value="1"/>
</dbReference>
<dbReference type="InterPro" id="IPR021765">
    <property type="entry name" value="UstYa-like"/>
</dbReference>
<dbReference type="AlphaFoldDB" id="A0AAD4KXW6"/>
<keyword evidence="4" id="KW-1133">Transmembrane helix</keyword>
<comment type="pathway">
    <text evidence="1">Mycotoxin biosynthesis.</text>
</comment>
<organism evidence="5 6">
    <name type="scientific">Talaromyces proteolyticus</name>
    <dbReference type="NCBI Taxonomy" id="1131652"/>
    <lineage>
        <taxon>Eukaryota</taxon>
        <taxon>Fungi</taxon>
        <taxon>Dikarya</taxon>
        <taxon>Ascomycota</taxon>
        <taxon>Pezizomycotina</taxon>
        <taxon>Eurotiomycetes</taxon>
        <taxon>Eurotiomycetidae</taxon>
        <taxon>Eurotiales</taxon>
        <taxon>Trichocomaceae</taxon>
        <taxon>Talaromyces</taxon>
        <taxon>Talaromyces sect. Bacilispori</taxon>
    </lineage>
</organism>
<feature type="transmembrane region" description="Helical" evidence="4">
    <location>
        <begin position="47"/>
        <end position="68"/>
    </location>
</feature>
<dbReference type="Pfam" id="PF11807">
    <property type="entry name" value="UstYa"/>
    <property type="match status" value="1"/>
</dbReference>
<dbReference type="Proteomes" id="UP001201262">
    <property type="component" value="Unassembled WGS sequence"/>
</dbReference>
<evidence type="ECO:0000256" key="2">
    <source>
        <dbReference type="ARBA" id="ARBA00035112"/>
    </source>
</evidence>
<feature type="region of interest" description="Disordered" evidence="3">
    <location>
        <begin position="1"/>
        <end position="35"/>
    </location>
</feature>